<evidence type="ECO:0000259" key="7">
    <source>
        <dbReference type="Pfam" id="PF06271"/>
    </source>
</evidence>
<keyword evidence="5 6" id="KW-0472">Membrane</keyword>
<feature type="transmembrane region" description="Helical" evidence="6">
    <location>
        <begin position="128"/>
        <end position="150"/>
    </location>
</feature>
<dbReference type="RefSeq" id="WP_322421702.1">
    <property type="nucleotide sequence ID" value="NZ_JAXQNN010000003.1"/>
</dbReference>
<dbReference type="PANTHER" id="PTHR36115">
    <property type="entry name" value="PROLINE-RICH ANTIGEN HOMOLOG-RELATED"/>
    <property type="match status" value="1"/>
</dbReference>
<keyword evidence="2" id="KW-1003">Cell membrane</keyword>
<feature type="transmembrane region" description="Helical" evidence="6">
    <location>
        <begin position="46"/>
        <end position="67"/>
    </location>
</feature>
<dbReference type="InterPro" id="IPR051791">
    <property type="entry name" value="Pra-immunoreactive"/>
</dbReference>
<dbReference type="Pfam" id="PF06271">
    <property type="entry name" value="RDD"/>
    <property type="match status" value="1"/>
</dbReference>
<feature type="domain" description="RDD" evidence="7">
    <location>
        <begin position="3"/>
        <end position="163"/>
    </location>
</feature>
<evidence type="ECO:0000256" key="6">
    <source>
        <dbReference type="SAM" id="Phobius"/>
    </source>
</evidence>
<organism evidence="8 9">
    <name type="scientific">Jeotgalibacillus haloalkalitolerans</name>
    <dbReference type="NCBI Taxonomy" id="3104292"/>
    <lineage>
        <taxon>Bacteria</taxon>
        <taxon>Bacillati</taxon>
        <taxon>Bacillota</taxon>
        <taxon>Bacilli</taxon>
        <taxon>Bacillales</taxon>
        <taxon>Caryophanaceae</taxon>
        <taxon>Jeotgalibacillus</taxon>
    </lineage>
</organism>
<evidence type="ECO:0000256" key="2">
    <source>
        <dbReference type="ARBA" id="ARBA00022475"/>
    </source>
</evidence>
<gene>
    <name evidence="8" type="ORF">UFB30_10840</name>
</gene>
<dbReference type="EMBL" id="JAXQNN010000003">
    <property type="protein sequence ID" value="MDZ5712723.1"/>
    <property type="molecule type" value="Genomic_DNA"/>
</dbReference>
<evidence type="ECO:0000256" key="1">
    <source>
        <dbReference type="ARBA" id="ARBA00004651"/>
    </source>
</evidence>
<keyword evidence="3 6" id="KW-0812">Transmembrane</keyword>
<reference evidence="8 9" key="1">
    <citation type="submission" date="2023-12" db="EMBL/GenBank/DDBJ databases">
        <title>Jeotgalibacillus haloalkaliphilus sp. nov., a novel salt-tolerant bacteria, isolated from the estuary of the Fenhe River into the Yellow River.</title>
        <authorList>
            <person name="Li Y."/>
        </authorList>
    </citation>
    <scope>NUCLEOTIDE SEQUENCE [LARGE SCALE GENOMIC DNA]</scope>
    <source>
        <strain evidence="8 9">HH7-29</strain>
    </source>
</reference>
<sequence length="169" mass="19642">MNASFTIRLKAFLLDYIFIFFYLIALMLLSLFILPELQRFLNDASLFMRQFAGFMLVTFPVSLYFVISDSKIGLQSFGKRRLNIRVVDQNGDAVSVLRMTFRTFLKFLPWEISHFFVYQITAGNDSTVFLTLFGVLIYGLMLLYILTAVFTKEKQSVYDMIAKTKVIKV</sequence>
<comment type="caution">
    <text evidence="8">The sequence shown here is derived from an EMBL/GenBank/DDBJ whole genome shotgun (WGS) entry which is preliminary data.</text>
</comment>
<dbReference type="InterPro" id="IPR010432">
    <property type="entry name" value="RDD"/>
</dbReference>
<evidence type="ECO:0000256" key="5">
    <source>
        <dbReference type="ARBA" id="ARBA00023136"/>
    </source>
</evidence>
<keyword evidence="4 6" id="KW-1133">Transmembrane helix</keyword>
<evidence type="ECO:0000256" key="4">
    <source>
        <dbReference type="ARBA" id="ARBA00022989"/>
    </source>
</evidence>
<dbReference type="Proteomes" id="UP001292084">
    <property type="component" value="Unassembled WGS sequence"/>
</dbReference>
<keyword evidence="9" id="KW-1185">Reference proteome</keyword>
<evidence type="ECO:0000313" key="9">
    <source>
        <dbReference type="Proteomes" id="UP001292084"/>
    </source>
</evidence>
<name>A0ABU5KNQ7_9BACL</name>
<proteinExistence type="predicted"/>
<comment type="subcellular location">
    <subcellularLocation>
        <location evidence="1">Cell membrane</location>
        <topology evidence="1">Multi-pass membrane protein</topology>
    </subcellularLocation>
</comment>
<evidence type="ECO:0000313" key="8">
    <source>
        <dbReference type="EMBL" id="MDZ5712723.1"/>
    </source>
</evidence>
<accession>A0ABU5KNQ7</accession>
<evidence type="ECO:0000256" key="3">
    <source>
        <dbReference type="ARBA" id="ARBA00022692"/>
    </source>
</evidence>
<feature type="transmembrane region" description="Helical" evidence="6">
    <location>
        <begin position="12"/>
        <end position="34"/>
    </location>
</feature>
<protein>
    <submittedName>
        <fullName evidence="8">RDD family protein</fullName>
    </submittedName>
</protein>
<dbReference type="PANTHER" id="PTHR36115:SF9">
    <property type="entry name" value="LMO1584 PROTEIN"/>
    <property type="match status" value="1"/>
</dbReference>